<dbReference type="Pfam" id="PF00003">
    <property type="entry name" value="7tm_3"/>
    <property type="match status" value="1"/>
</dbReference>
<protein>
    <submittedName>
        <fullName evidence="15">Vomeronasal type-2 receptor 116-like isoform X2</fullName>
    </submittedName>
</protein>
<evidence type="ECO:0000256" key="8">
    <source>
        <dbReference type="ARBA" id="ARBA00023170"/>
    </source>
</evidence>
<evidence type="ECO:0000256" key="5">
    <source>
        <dbReference type="ARBA" id="ARBA00022989"/>
    </source>
</evidence>
<evidence type="ECO:0000256" key="9">
    <source>
        <dbReference type="ARBA" id="ARBA00023180"/>
    </source>
</evidence>
<sequence length="854" mass="97504">MIKMLSLMVVFLILKLSFLFSSSIEPKCFWRLKTNKNWEGDKDIDCFFSIYTKRGHVKNEHFSENLDKRLTAKNIHLILSLYFALKEINQNPHFLPNISLLVKVECSLLDDWRINSLASKRGEFIPNYYCISQRRYLIVLTGPMWLASAILGPLLYISKTPELYYGPLNPLLSSREQFPYLYQTAPKHTSLALAMVSLMVHFSWNWVGTIISDDDLGLQFLLELRKEMQRNTVCLSIVSIITNDPTVFLKNINIYYSQIMMSSAKVVIIYGDKDSYLQVNLRIWNSMNIQRIWVTTAQWDMIIHEGKFLLNSFYGTLTFIHHYSELTGFKTFIQTTHPTNYSNDISLARLWWMYFNCSLSSFNCKNLKNCSTKTILNWLSKNHSEISLSGTSYDLHNAVYAVAHALHQMLLQQVDTWQSNDGKGLEFDSWRMVPFLENIQFINPAEDQVSLNQKEKLNAKYDIYHTMDILPKLGLKVKIGTFSQYLPHGQQLGMSEEVIKWNTDIKQTPTSMCSVPCSPGFRKSPQQGKAVCCFDCIPCPENEISNMTDMDHCIKCPDDQYDDPGRTHCLKKVVTFLSYEDPLGMSLACLALGFFALTALILCVFLKHQDTPTVKANNRTLSYVLLMALIFCFLCSLLFIGHPVMATCIMQQTIFAIMFTVAASTVLAKTVTVILAFKVTNPSRRLRWLLVSRAPNYIIPIFTMIQLIICGIWLGTYPPFVDADVHAQRGHILIICNKGSIIAFYCVLGYLTSIAIGSFTLAFLARNLPDTFNEAKYLTFSMLVFCSVWVTFLPVYHSTKGKAMVAVEVFCILASSAGLLLCIFGPKCFIILLRPEGNSFQKSRNVHFKIQNAH</sequence>
<reference evidence="14" key="1">
    <citation type="journal article" date="2018" name="Biotechnol. Bioeng.">
        <title>A reference genome of the Chinese hamster based on a hybrid assembly strategy.</title>
        <authorList>
            <person name="Rupp O."/>
            <person name="MacDonald M.L."/>
            <person name="Li S."/>
            <person name="Dhiman H."/>
            <person name="Polson S."/>
            <person name="Griep S."/>
            <person name="Heffner K."/>
            <person name="Hernandez I."/>
            <person name="Brinkrolf K."/>
            <person name="Jadhav V."/>
            <person name="Samoudi M."/>
            <person name="Hao H."/>
            <person name="Kingham B."/>
            <person name="Goesmann A."/>
            <person name="Betenbaugh M.J."/>
            <person name="Lewis N.E."/>
            <person name="Borth N."/>
            <person name="Lee K.H."/>
        </authorList>
    </citation>
    <scope>NUCLEOTIDE SEQUENCE [LARGE SCALE GENOMIC DNA]</scope>
    <source>
        <strain evidence="14">17A/GY</strain>
    </source>
</reference>
<keyword evidence="4 12" id="KW-0732">Signal</keyword>
<evidence type="ECO:0000256" key="7">
    <source>
        <dbReference type="ARBA" id="ARBA00023136"/>
    </source>
</evidence>
<comment type="subcellular location">
    <subcellularLocation>
        <location evidence="1">Cell membrane</location>
        <topology evidence="1">Multi-pass membrane protein</topology>
    </subcellularLocation>
</comment>
<keyword evidence="14" id="KW-1185">Reference proteome</keyword>
<dbReference type="Pfam" id="PF01094">
    <property type="entry name" value="ANF_receptor"/>
    <property type="match status" value="1"/>
</dbReference>
<dbReference type="PANTHER" id="PTHR24061">
    <property type="entry name" value="CALCIUM-SENSING RECEPTOR-RELATED"/>
    <property type="match status" value="1"/>
</dbReference>
<dbReference type="CDD" id="cd06365">
    <property type="entry name" value="PBP1_pheromone_receptor"/>
    <property type="match status" value="1"/>
</dbReference>
<dbReference type="GO" id="GO:0004930">
    <property type="term" value="F:G protein-coupled receptor activity"/>
    <property type="evidence" value="ECO:0007669"/>
    <property type="project" value="UniProtKB-KW"/>
</dbReference>
<dbReference type="PRINTS" id="PR00248">
    <property type="entry name" value="GPCRMGR"/>
</dbReference>
<evidence type="ECO:0000259" key="13">
    <source>
        <dbReference type="PROSITE" id="PS50259"/>
    </source>
</evidence>
<dbReference type="InterPro" id="IPR028082">
    <property type="entry name" value="Peripla_BP_I"/>
</dbReference>
<evidence type="ECO:0000256" key="1">
    <source>
        <dbReference type="ARBA" id="ARBA00004651"/>
    </source>
</evidence>
<dbReference type="PRINTS" id="PR01535">
    <property type="entry name" value="VOMERONASL2R"/>
</dbReference>
<feature type="signal peptide" evidence="12">
    <location>
        <begin position="1"/>
        <end position="23"/>
    </location>
</feature>
<keyword evidence="7 11" id="KW-0472">Membrane</keyword>
<reference evidence="14" key="2">
    <citation type="journal article" date="2020" name="Biotechnol. Bioeng.">
        <title>Chromosome-scale scaffolds for the Chinese hamster reference genome assembly to facilitate the study of the CHO epigenome.</title>
        <authorList>
            <person name="Hilliard W."/>
            <person name="MacDonald M."/>
            <person name="Lee K.H."/>
        </authorList>
    </citation>
    <scope>NUCLEOTIDE SEQUENCE [LARGE SCALE GENOMIC DNA]</scope>
    <source>
        <strain evidence="14">17A/GY</strain>
    </source>
</reference>
<dbReference type="PROSITE" id="PS50259">
    <property type="entry name" value="G_PROTEIN_RECEP_F3_4"/>
    <property type="match status" value="1"/>
</dbReference>
<feature type="transmembrane region" description="Helical" evidence="11">
    <location>
        <begin position="740"/>
        <end position="765"/>
    </location>
</feature>
<evidence type="ECO:0000313" key="15">
    <source>
        <dbReference type="RefSeq" id="XP_027263734.1"/>
    </source>
</evidence>
<dbReference type="InterPro" id="IPR000068">
    <property type="entry name" value="GPCR_3_Ca_sens_rcpt-rel"/>
</dbReference>
<feature type="transmembrane region" description="Helical" evidence="11">
    <location>
        <begin position="803"/>
        <end position="824"/>
    </location>
</feature>
<dbReference type="FunFam" id="2.10.50.30:FF:000009">
    <property type="entry name" value="Vomeronasal 2, receptor 66"/>
    <property type="match status" value="1"/>
</dbReference>
<dbReference type="RefSeq" id="XP_027263734.1">
    <property type="nucleotide sequence ID" value="XM_027407933.1"/>
</dbReference>
<feature type="domain" description="G-protein coupled receptors family 3 profile" evidence="13">
    <location>
        <begin position="583"/>
        <end position="847"/>
    </location>
</feature>
<keyword evidence="2" id="KW-1003">Cell membrane</keyword>
<dbReference type="GeneID" id="100758916"/>
<dbReference type="GO" id="GO:0005886">
    <property type="term" value="C:plasma membrane"/>
    <property type="evidence" value="ECO:0007669"/>
    <property type="project" value="UniProtKB-SubCell"/>
</dbReference>
<evidence type="ECO:0000313" key="14">
    <source>
        <dbReference type="Proteomes" id="UP001108280"/>
    </source>
</evidence>
<keyword evidence="3 11" id="KW-0812">Transmembrane</keyword>
<dbReference type="Gene3D" id="2.10.50.30">
    <property type="entry name" value="GPCR, family 3, nine cysteines domain"/>
    <property type="match status" value="1"/>
</dbReference>
<dbReference type="Pfam" id="PF07562">
    <property type="entry name" value="NCD3G"/>
    <property type="match status" value="1"/>
</dbReference>
<evidence type="ECO:0000256" key="11">
    <source>
        <dbReference type="SAM" id="Phobius"/>
    </source>
</evidence>
<dbReference type="SUPFAM" id="SSF53822">
    <property type="entry name" value="Periplasmic binding protein-like I"/>
    <property type="match status" value="1"/>
</dbReference>
<accession>A0A9J7FMJ0</accession>
<dbReference type="Gene3D" id="3.40.50.2300">
    <property type="match status" value="2"/>
</dbReference>
<keyword evidence="5 11" id="KW-1133">Transmembrane helix</keyword>
<evidence type="ECO:0000256" key="3">
    <source>
        <dbReference type="ARBA" id="ARBA00022692"/>
    </source>
</evidence>
<dbReference type="AlphaFoldDB" id="A0A9J7FMJ0"/>
<dbReference type="KEGG" id="cge:100758916"/>
<keyword evidence="9" id="KW-0325">Glycoprotein</keyword>
<dbReference type="InterPro" id="IPR017978">
    <property type="entry name" value="GPCR_3_C"/>
</dbReference>
<evidence type="ECO:0000256" key="2">
    <source>
        <dbReference type="ARBA" id="ARBA00022475"/>
    </source>
</evidence>
<evidence type="ECO:0000256" key="10">
    <source>
        <dbReference type="ARBA" id="ARBA00023224"/>
    </source>
</evidence>
<organism evidence="14 15">
    <name type="scientific">Cricetulus griseus</name>
    <name type="common">Chinese hamster</name>
    <name type="synonym">Cricetulus barabensis griseus</name>
    <dbReference type="NCBI Taxonomy" id="10029"/>
    <lineage>
        <taxon>Eukaryota</taxon>
        <taxon>Metazoa</taxon>
        <taxon>Chordata</taxon>
        <taxon>Craniata</taxon>
        <taxon>Vertebrata</taxon>
        <taxon>Euteleostomi</taxon>
        <taxon>Mammalia</taxon>
        <taxon>Eutheria</taxon>
        <taxon>Euarchontoglires</taxon>
        <taxon>Glires</taxon>
        <taxon>Rodentia</taxon>
        <taxon>Myomorpha</taxon>
        <taxon>Muroidea</taxon>
        <taxon>Cricetidae</taxon>
        <taxon>Cricetinae</taxon>
        <taxon>Cricetulus</taxon>
    </lineage>
</organism>
<dbReference type="Proteomes" id="UP001108280">
    <property type="component" value="Chromosome 3"/>
</dbReference>
<feature type="chain" id="PRO_5039927637" evidence="12">
    <location>
        <begin position="24"/>
        <end position="854"/>
    </location>
</feature>
<feature type="transmembrane region" description="Helical" evidence="11">
    <location>
        <begin position="583"/>
        <end position="608"/>
    </location>
</feature>
<dbReference type="InterPro" id="IPR011500">
    <property type="entry name" value="GPCR_3_9-Cys_dom"/>
</dbReference>
<evidence type="ECO:0000256" key="6">
    <source>
        <dbReference type="ARBA" id="ARBA00023040"/>
    </source>
</evidence>
<feature type="transmembrane region" description="Helical" evidence="11">
    <location>
        <begin position="620"/>
        <end position="641"/>
    </location>
</feature>
<feature type="transmembrane region" description="Helical" evidence="11">
    <location>
        <begin position="653"/>
        <end position="677"/>
    </location>
</feature>
<keyword evidence="6" id="KW-0297">G-protein coupled receptor</keyword>
<dbReference type="FunFam" id="3.40.50.2300:FF:000024">
    <property type="entry name" value="Vomeronasal 2, receptor 73"/>
    <property type="match status" value="1"/>
</dbReference>
<gene>
    <name evidence="15" type="primary">LOC100758916</name>
</gene>
<dbReference type="FunFam" id="3.40.50.2300:FF:000687">
    <property type="entry name" value="Vomeronasal 2, receptor 76"/>
    <property type="match status" value="1"/>
</dbReference>
<evidence type="ECO:0000256" key="12">
    <source>
        <dbReference type="SAM" id="SignalP"/>
    </source>
</evidence>
<dbReference type="PANTHER" id="PTHR24061:SF409">
    <property type="entry name" value="VOMERONASAL 2, RECEPTOR 76"/>
    <property type="match status" value="1"/>
</dbReference>
<dbReference type="OrthoDB" id="9608793at2759"/>
<feature type="transmembrane region" description="Helical" evidence="11">
    <location>
        <begin position="697"/>
        <end position="720"/>
    </location>
</feature>
<evidence type="ECO:0000256" key="4">
    <source>
        <dbReference type="ARBA" id="ARBA00022729"/>
    </source>
</evidence>
<keyword evidence="10" id="KW-0807">Transducer</keyword>
<dbReference type="InterPro" id="IPR001828">
    <property type="entry name" value="ANF_lig-bd_rcpt"/>
</dbReference>
<proteinExistence type="predicted"/>
<dbReference type="InterPro" id="IPR004073">
    <property type="entry name" value="GPCR_3_vmron_rcpt_2"/>
</dbReference>
<keyword evidence="8" id="KW-0675">Receptor</keyword>
<dbReference type="InterPro" id="IPR000337">
    <property type="entry name" value="GPCR_3"/>
</dbReference>
<reference evidence="15" key="3">
    <citation type="submission" date="2025-08" db="UniProtKB">
        <authorList>
            <consortium name="RefSeq"/>
        </authorList>
    </citation>
    <scope>IDENTIFICATION</scope>
    <source>
        <strain evidence="15">17A/GY</strain>
        <tissue evidence="15">Liver</tissue>
    </source>
</reference>
<feature type="transmembrane region" description="Helical" evidence="11">
    <location>
        <begin position="777"/>
        <end position="797"/>
    </location>
</feature>
<name>A0A9J7FMJ0_CRIGR</name>
<dbReference type="CDD" id="cd15283">
    <property type="entry name" value="7tmC_V2R_pheromone"/>
    <property type="match status" value="1"/>
</dbReference>
<dbReference type="InterPro" id="IPR038550">
    <property type="entry name" value="GPCR_3_9-Cys_sf"/>
</dbReference>